<proteinExistence type="inferred from homology"/>
<organism evidence="3 4">
    <name type="scientific">Mycolicibacterium diernhoferi</name>
    <dbReference type="NCBI Taxonomy" id="1801"/>
    <lineage>
        <taxon>Bacteria</taxon>
        <taxon>Bacillati</taxon>
        <taxon>Actinomycetota</taxon>
        <taxon>Actinomycetes</taxon>
        <taxon>Mycobacteriales</taxon>
        <taxon>Mycobacteriaceae</taxon>
        <taxon>Mycolicibacterium</taxon>
    </lineage>
</organism>
<dbReference type="InterPro" id="IPR002347">
    <property type="entry name" value="SDR_fam"/>
</dbReference>
<keyword evidence="2" id="KW-0560">Oxidoreductase</keyword>
<dbReference type="RefSeq" id="WP_079244050.1">
    <property type="nucleotide sequence ID" value="NZ_MIJD01000001.1"/>
</dbReference>
<dbReference type="CDD" id="cd05233">
    <property type="entry name" value="SDR_c"/>
    <property type="match status" value="1"/>
</dbReference>
<dbReference type="PRINTS" id="PR00081">
    <property type="entry name" value="GDHRDH"/>
</dbReference>
<accession>A0A1T3WPV6</accession>
<dbReference type="SUPFAM" id="SSF51735">
    <property type="entry name" value="NAD(P)-binding Rossmann-fold domains"/>
    <property type="match status" value="1"/>
</dbReference>
<name>A0A1T3WPV6_9MYCO</name>
<reference evidence="3 4" key="1">
    <citation type="submission" date="2016-09" db="EMBL/GenBank/DDBJ databases">
        <title>genome sequences of unsequenced Mycobacteria.</title>
        <authorList>
            <person name="Greninger A.L."/>
            <person name="Jerome K.R."/>
            <person name="Mcnair B."/>
            <person name="Wallis C."/>
            <person name="Fang F."/>
        </authorList>
    </citation>
    <scope>NUCLEOTIDE SEQUENCE [LARGE SCALE GENOMIC DNA]</scope>
    <source>
        <strain evidence="3 4">BM1</strain>
    </source>
</reference>
<dbReference type="PRINTS" id="PR00080">
    <property type="entry name" value="SDRFAMILY"/>
</dbReference>
<evidence type="ECO:0000313" key="3">
    <source>
        <dbReference type="EMBL" id="OPE56372.1"/>
    </source>
</evidence>
<dbReference type="Proteomes" id="UP000191039">
    <property type="component" value="Unassembled WGS sequence"/>
</dbReference>
<dbReference type="Pfam" id="PF13561">
    <property type="entry name" value="adh_short_C2"/>
    <property type="match status" value="1"/>
</dbReference>
<sequence length="248" mass="25412">MTARATYDFSGATALVTGGTSGIGHAIVTKLRDAGAAVTTTGRKPQATDYGIDLDGITYHQLELTDRTGIQGLAAEFSTLDILVNNAGAIFAGGMDESTPDGFRATVDLNLFGPFELTTALHGALAGSTSPGGASVVGLSSLSTVRAVPMVPAYGAAKSGVLATTRNFAMKWGPDKIRVNAVTAGFIDTPMTSPELVPDYIAEQVARTPLGRLGNPEDVADAVIFLCTDNSSFITGSVVTVDGGYCVS</sequence>
<dbReference type="AlphaFoldDB" id="A0A1T3WPV6"/>
<dbReference type="Gene3D" id="3.40.50.720">
    <property type="entry name" value="NAD(P)-binding Rossmann-like Domain"/>
    <property type="match status" value="1"/>
</dbReference>
<gene>
    <name evidence="3" type="ORF">BV510_00145</name>
</gene>
<dbReference type="InterPro" id="IPR036291">
    <property type="entry name" value="NAD(P)-bd_dom_sf"/>
</dbReference>
<evidence type="ECO:0000256" key="1">
    <source>
        <dbReference type="ARBA" id="ARBA00006484"/>
    </source>
</evidence>
<evidence type="ECO:0000256" key="2">
    <source>
        <dbReference type="ARBA" id="ARBA00023002"/>
    </source>
</evidence>
<dbReference type="GO" id="GO:0016616">
    <property type="term" value="F:oxidoreductase activity, acting on the CH-OH group of donors, NAD or NADP as acceptor"/>
    <property type="evidence" value="ECO:0007669"/>
    <property type="project" value="TreeGrafter"/>
</dbReference>
<evidence type="ECO:0000313" key="4">
    <source>
        <dbReference type="Proteomes" id="UP000191039"/>
    </source>
</evidence>
<comment type="similarity">
    <text evidence="1">Belongs to the short-chain dehydrogenases/reductases (SDR) family.</text>
</comment>
<dbReference type="EMBL" id="MIJD01000001">
    <property type="protein sequence ID" value="OPE56372.1"/>
    <property type="molecule type" value="Genomic_DNA"/>
</dbReference>
<comment type="caution">
    <text evidence="3">The sequence shown here is derived from an EMBL/GenBank/DDBJ whole genome shotgun (WGS) entry which is preliminary data.</text>
</comment>
<protein>
    <submittedName>
        <fullName evidence="3">Oxidoreductase</fullName>
    </submittedName>
</protein>
<dbReference type="PANTHER" id="PTHR42760:SF133">
    <property type="entry name" value="3-OXOACYL-[ACYL-CARRIER-PROTEIN] REDUCTASE"/>
    <property type="match status" value="1"/>
</dbReference>
<dbReference type="FunFam" id="3.40.50.720:FF:000084">
    <property type="entry name" value="Short-chain dehydrogenase reductase"/>
    <property type="match status" value="1"/>
</dbReference>
<dbReference type="PANTHER" id="PTHR42760">
    <property type="entry name" value="SHORT-CHAIN DEHYDROGENASES/REDUCTASES FAMILY MEMBER"/>
    <property type="match status" value="1"/>
</dbReference>